<reference evidence="1" key="1">
    <citation type="submission" date="2023-07" db="EMBL/GenBank/DDBJ databases">
        <authorList>
            <consortium name="AG Swart"/>
            <person name="Singh M."/>
            <person name="Singh A."/>
            <person name="Seah K."/>
            <person name="Emmerich C."/>
        </authorList>
    </citation>
    <scope>NUCLEOTIDE SEQUENCE</scope>
    <source>
        <strain evidence="1">DP1</strain>
    </source>
</reference>
<proteinExistence type="predicted"/>
<accession>A0AAD1Y0A2</accession>
<sequence length="52" mass="6206">MYLETLQNKFCAHFRSTNKQGCKYQLTLLMDVEELSMWHYGGIRLTLPLRLN</sequence>
<name>A0AAD1Y0A2_EUPCR</name>
<comment type="caution">
    <text evidence="1">The sequence shown here is derived from an EMBL/GenBank/DDBJ whole genome shotgun (WGS) entry which is preliminary data.</text>
</comment>
<evidence type="ECO:0000313" key="2">
    <source>
        <dbReference type="Proteomes" id="UP001295684"/>
    </source>
</evidence>
<dbReference type="EMBL" id="CAMPGE010024340">
    <property type="protein sequence ID" value="CAI2382188.1"/>
    <property type="molecule type" value="Genomic_DNA"/>
</dbReference>
<gene>
    <name evidence="1" type="ORF">ECRASSUSDP1_LOCUS23657</name>
</gene>
<protein>
    <submittedName>
        <fullName evidence="1">Uncharacterized protein</fullName>
    </submittedName>
</protein>
<organism evidence="1 2">
    <name type="scientific">Euplotes crassus</name>
    <dbReference type="NCBI Taxonomy" id="5936"/>
    <lineage>
        <taxon>Eukaryota</taxon>
        <taxon>Sar</taxon>
        <taxon>Alveolata</taxon>
        <taxon>Ciliophora</taxon>
        <taxon>Intramacronucleata</taxon>
        <taxon>Spirotrichea</taxon>
        <taxon>Hypotrichia</taxon>
        <taxon>Euplotida</taxon>
        <taxon>Euplotidae</taxon>
        <taxon>Moneuplotes</taxon>
    </lineage>
</organism>
<dbReference type="AlphaFoldDB" id="A0AAD1Y0A2"/>
<evidence type="ECO:0000313" key="1">
    <source>
        <dbReference type="EMBL" id="CAI2382188.1"/>
    </source>
</evidence>
<dbReference type="Proteomes" id="UP001295684">
    <property type="component" value="Unassembled WGS sequence"/>
</dbReference>
<keyword evidence="2" id="KW-1185">Reference proteome</keyword>